<evidence type="ECO:0000256" key="1">
    <source>
        <dbReference type="SAM" id="MobiDB-lite"/>
    </source>
</evidence>
<reference evidence="2 3" key="1">
    <citation type="submission" date="2019-05" db="EMBL/GenBank/DDBJ databases">
        <title>Another draft genome of Portunus trituberculatus and its Hox gene families provides insights of decapod evolution.</title>
        <authorList>
            <person name="Jeong J.-H."/>
            <person name="Song I."/>
            <person name="Kim S."/>
            <person name="Choi T."/>
            <person name="Kim D."/>
            <person name="Ryu S."/>
            <person name="Kim W."/>
        </authorList>
    </citation>
    <scope>NUCLEOTIDE SEQUENCE [LARGE SCALE GENOMIC DNA]</scope>
    <source>
        <tissue evidence="2">Muscle</tissue>
    </source>
</reference>
<name>A0A5B7I2Q9_PORTR</name>
<proteinExistence type="predicted"/>
<keyword evidence="3" id="KW-1185">Reference proteome</keyword>
<protein>
    <submittedName>
        <fullName evidence="2">Uncharacterized protein</fullName>
    </submittedName>
</protein>
<gene>
    <name evidence="2" type="ORF">E2C01_070845</name>
</gene>
<evidence type="ECO:0000313" key="2">
    <source>
        <dbReference type="EMBL" id="MPC76435.1"/>
    </source>
</evidence>
<feature type="region of interest" description="Disordered" evidence="1">
    <location>
        <begin position="111"/>
        <end position="147"/>
    </location>
</feature>
<dbReference type="Proteomes" id="UP000324222">
    <property type="component" value="Unassembled WGS sequence"/>
</dbReference>
<organism evidence="2 3">
    <name type="scientific">Portunus trituberculatus</name>
    <name type="common">Swimming crab</name>
    <name type="synonym">Neptunus trituberculatus</name>
    <dbReference type="NCBI Taxonomy" id="210409"/>
    <lineage>
        <taxon>Eukaryota</taxon>
        <taxon>Metazoa</taxon>
        <taxon>Ecdysozoa</taxon>
        <taxon>Arthropoda</taxon>
        <taxon>Crustacea</taxon>
        <taxon>Multicrustacea</taxon>
        <taxon>Malacostraca</taxon>
        <taxon>Eumalacostraca</taxon>
        <taxon>Eucarida</taxon>
        <taxon>Decapoda</taxon>
        <taxon>Pleocyemata</taxon>
        <taxon>Brachyura</taxon>
        <taxon>Eubrachyura</taxon>
        <taxon>Portunoidea</taxon>
        <taxon>Portunidae</taxon>
        <taxon>Portuninae</taxon>
        <taxon>Portunus</taxon>
    </lineage>
</organism>
<comment type="caution">
    <text evidence="2">The sequence shown here is derived from an EMBL/GenBank/DDBJ whole genome shotgun (WGS) entry which is preliminary data.</text>
</comment>
<dbReference type="EMBL" id="VSRR010043339">
    <property type="protein sequence ID" value="MPC76435.1"/>
    <property type="molecule type" value="Genomic_DNA"/>
</dbReference>
<sequence length="147" mass="16395">MPASTPLPTSPPTPGGCIHTYSNRACIILRFLGTSYTHTHTHTHTHTVKSEDKHFKAHRKAKLDHVLQRRISHNIILLYSHSLQDLYSHSIVLPERASLATTTTTAAALRGPRQDAKACHAPRRHPERLAGSRPGYAVTSRGDTNWR</sequence>
<accession>A0A5B7I2Q9</accession>
<dbReference type="AlphaFoldDB" id="A0A5B7I2Q9"/>
<evidence type="ECO:0000313" key="3">
    <source>
        <dbReference type="Proteomes" id="UP000324222"/>
    </source>
</evidence>